<feature type="repeat" description="WD" evidence="5">
    <location>
        <begin position="231"/>
        <end position="272"/>
    </location>
</feature>
<feature type="repeat" description="WD" evidence="5">
    <location>
        <begin position="107"/>
        <end position="138"/>
    </location>
</feature>
<dbReference type="PANTHER" id="PTHR22836">
    <property type="entry name" value="WD40 REPEAT PROTEIN"/>
    <property type="match status" value="1"/>
</dbReference>
<dbReference type="FunCoup" id="J9DUI5">
    <property type="interactions" value="38"/>
</dbReference>
<feature type="domain" description="IFT140 first beta-propeller" evidence="7">
    <location>
        <begin position="67"/>
        <end position="139"/>
    </location>
</feature>
<dbReference type="HOGENOM" id="CLU_000288_77_0_1"/>
<dbReference type="STRING" id="1003232.J9DUI5"/>
<protein>
    <recommendedName>
        <fullName evidence="4">Polyadenylation factor subunit 2</fullName>
    </recommendedName>
</protein>
<dbReference type="InterPro" id="IPR045245">
    <property type="entry name" value="Pfs2-like"/>
</dbReference>
<dbReference type="PROSITE" id="PS50082">
    <property type="entry name" value="WD_REPEATS_2"/>
    <property type="match status" value="6"/>
</dbReference>
<keyword evidence="1 5" id="KW-0853">WD repeat</keyword>
<dbReference type="OMA" id="HHWDVKS"/>
<evidence type="ECO:0000313" key="8">
    <source>
        <dbReference type="EMBL" id="EJW04962.1"/>
    </source>
</evidence>
<feature type="region of interest" description="Disordered" evidence="6">
    <location>
        <begin position="351"/>
        <end position="381"/>
    </location>
</feature>
<evidence type="ECO:0000256" key="5">
    <source>
        <dbReference type="PROSITE-ProRule" id="PRU00221"/>
    </source>
</evidence>
<evidence type="ECO:0000256" key="1">
    <source>
        <dbReference type="ARBA" id="ARBA00022574"/>
    </source>
</evidence>
<keyword evidence="9" id="KW-1185">Reference proteome</keyword>
<dbReference type="InParanoid" id="J9DUI5"/>
<reference evidence="8 9" key="1">
    <citation type="submission" date="2011-08" db="EMBL/GenBank/DDBJ databases">
        <authorList>
            <person name="Liu Z.J."/>
            <person name="Shi F.L."/>
            <person name="Lu J.Q."/>
            <person name="Li M."/>
            <person name="Wang Z.L."/>
        </authorList>
    </citation>
    <scope>NUCLEOTIDE SEQUENCE [LARGE SCALE GENOMIC DNA]</scope>
    <source>
        <strain evidence="8 9">USNM 41457</strain>
    </source>
</reference>
<dbReference type="GO" id="GO:0180010">
    <property type="term" value="P:co-transcriptional mRNA 3'-end processing, cleavage and polyadenylation pathway"/>
    <property type="evidence" value="ECO:0007669"/>
    <property type="project" value="EnsemblFungi"/>
</dbReference>
<evidence type="ECO:0000259" key="7">
    <source>
        <dbReference type="Pfam" id="PF23383"/>
    </source>
</evidence>
<feature type="compositionally biased region" description="Polar residues" evidence="6">
    <location>
        <begin position="351"/>
        <end position="364"/>
    </location>
</feature>
<evidence type="ECO:0000256" key="4">
    <source>
        <dbReference type="ARBA" id="ARBA00026154"/>
    </source>
</evidence>
<dbReference type="GO" id="GO:0000785">
    <property type="term" value="C:chromatin"/>
    <property type="evidence" value="ECO:0007669"/>
    <property type="project" value="EnsemblFungi"/>
</dbReference>
<dbReference type="Gene3D" id="2.130.10.10">
    <property type="entry name" value="YVTN repeat-like/Quinoprotein amine dehydrogenase"/>
    <property type="match status" value="3"/>
</dbReference>
<dbReference type="InterPro" id="IPR056154">
    <property type="entry name" value="Beta-prop_IFT140_1st"/>
</dbReference>
<dbReference type="InterPro" id="IPR015943">
    <property type="entry name" value="WD40/YVTN_repeat-like_dom_sf"/>
</dbReference>
<dbReference type="CDD" id="cd00200">
    <property type="entry name" value="WD40"/>
    <property type="match status" value="1"/>
</dbReference>
<reference evidence="9" key="2">
    <citation type="submission" date="2015-07" db="EMBL/GenBank/DDBJ databases">
        <title>Contrasting host-pathogen interactions and genome evolution in two generalist and specialist microsporidian pathogens of mosquitoes.</title>
        <authorList>
            <consortium name="The Broad Institute Genomics Platform"/>
            <consortium name="The Broad Institute Genome Sequencing Center for Infectious Disease"/>
            <person name="Cuomo C.A."/>
            <person name="Sanscrainte N.D."/>
            <person name="Goldberg J.M."/>
            <person name="Heiman D."/>
            <person name="Young S."/>
            <person name="Zeng Q."/>
            <person name="Becnel J.J."/>
            <person name="Birren B.W."/>
        </authorList>
    </citation>
    <scope>NUCLEOTIDE SEQUENCE [LARGE SCALE GENOMIC DNA]</scope>
    <source>
        <strain evidence="9">USNM 41457</strain>
    </source>
</reference>
<comment type="caution">
    <text evidence="8">The sequence shown here is derived from an EMBL/GenBank/DDBJ whole genome shotgun (WGS) entry which is preliminary data.</text>
</comment>
<dbReference type="OrthoDB" id="16717at2759"/>
<dbReference type="Pfam" id="PF00400">
    <property type="entry name" value="WD40"/>
    <property type="match status" value="4"/>
</dbReference>
<dbReference type="InterPro" id="IPR020472">
    <property type="entry name" value="WD40_PAC1"/>
</dbReference>
<evidence type="ECO:0000256" key="3">
    <source>
        <dbReference type="ARBA" id="ARBA00025498"/>
    </source>
</evidence>
<accession>J9DUI5</accession>
<feature type="repeat" description="WD" evidence="5">
    <location>
        <begin position="72"/>
        <end position="97"/>
    </location>
</feature>
<dbReference type="Proteomes" id="UP000003163">
    <property type="component" value="Unassembled WGS sequence"/>
</dbReference>
<dbReference type="EMBL" id="AFBI03000001">
    <property type="protein sequence ID" value="EJW04962.1"/>
    <property type="molecule type" value="Genomic_DNA"/>
</dbReference>
<dbReference type="Pfam" id="PF23383">
    <property type="entry name" value="Beta-prop_IFT140_1st"/>
    <property type="match status" value="1"/>
</dbReference>
<proteinExistence type="predicted"/>
<feature type="repeat" description="WD" evidence="5">
    <location>
        <begin position="148"/>
        <end position="189"/>
    </location>
</feature>
<dbReference type="SUPFAM" id="SSF50978">
    <property type="entry name" value="WD40 repeat-like"/>
    <property type="match status" value="1"/>
</dbReference>
<dbReference type="AlphaFoldDB" id="J9DUI5"/>
<dbReference type="SMART" id="SM00320">
    <property type="entry name" value="WD40"/>
    <property type="match status" value="7"/>
</dbReference>
<name>J9DUI5_EDHAE</name>
<dbReference type="InterPro" id="IPR001680">
    <property type="entry name" value="WD40_rpt"/>
</dbReference>
<dbReference type="PROSITE" id="PS50294">
    <property type="entry name" value="WD_REPEATS_REGION"/>
    <property type="match status" value="4"/>
</dbReference>
<feature type="repeat" description="WD" evidence="5">
    <location>
        <begin position="316"/>
        <end position="347"/>
    </location>
</feature>
<feature type="repeat" description="WD" evidence="5">
    <location>
        <begin position="190"/>
        <end position="231"/>
    </location>
</feature>
<organism evidence="8 9">
    <name type="scientific">Edhazardia aedis (strain USNM 41457)</name>
    <name type="common">Microsporidian parasite</name>
    <dbReference type="NCBI Taxonomy" id="1003232"/>
    <lineage>
        <taxon>Eukaryota</taxon>
        <taxon>Fungi</taxon>
        <taxon>Fungi incertae sedis</taxon>
        <taxon>Microsporidia</taxon>
        <taxon>Edhazardia</taxon>
    </lineage>
</organism>
<dbReference type="GO" id="GO:0005847">
    <property type="term" value="C:mRNA cleavage and polyadenylation specificity factor complex"/>
    <property type="evidence" value="ECO:0007669"/>
    <property type="project" value="EnsemblFungi"/>
</dbReference>
<dbReference type="PANTHER" id="PTHR22836:SF0">
    <property type="entry name" value="PRE-MRNA 3' END PROCESSING PROTEIN WDR33"/>
    <property type="match status" value="1"/>
</dbReference>
<evidence type="ECO:0000256" key="6">
    <source>
        <dbReference type="SAM" id="MobiDB-lite"/>
    </source>
</evidence>
<gene>
    <name evidence="8" type="ORF">EDEG_00079</name>
</gene>
<evidence type="ECO:0000256" key="2">
    <source>
        <dbReference type="ARBA" id="ARBA00022737"/>
    </source>
</evidence>
<sequence>MDDKNERELQQANPLFVYDGRRMRNLSDRKYTDYSSSVIFSKTNRTENLPSIYSFIPSSLTHVSVNKLKCAVNTIKWTPDGRRLISGTATGEFTLWNGYGFNFETILQAHESAVRAMCWSPTGNFLVSGDNNGLIKYWHPSMSNIQIINGHNESVRDISFAPFDTKFCTCSDDGLVKIWDSKDAREENVLKGHGWDVRNAKWNPIKALIASGGKDCAVKLWDPRASEIFTLHLHKNTIFTVKWSNDGLYLYTNGRDQVLKVTDLRTLKTFTFKPQGKDITSSAVHPFRDDMIITGNSIGEINVYQLFVSNPIYTITKGHDNVIWSAEFHPLGHAFATGSLDQSVRFWTKSGQRMSQKSPNQTDFESNESDLGESSEIIPGL</sequence>
<dbReference type="VEuPathDB" id="MicrosporidiaDB:EDEG_00079"/>
<keyword evidence="2" id="KW-0677">Repeat</keyword>
<evidence type="ECO:0000313" key="9">
    <source>
        <dbReference type="Proteomes" id="UP000003163"/>
    </source>
</evidence>
<dbReference type="PRINTS" id="PR00320">
    <property type="entry name" value="GPROTEINBRPT"/>
</dbReference>
<comment type="function">
    <text evidence="3">Required for 3'-end cleavage and polyadenylation of pre-mRNAs. Also involved in chromosome segregation where it has a role in chromosome attachment to the mitotic spindle.</text>
</comment>
<dbReference type="InterPro" id="IPR036322">
    <property type="entry name" value="WD40_repeat_dom_sf"/>
</dbReference>